<dbReference type="InterPro" id="IPR011701">
    <property type="entry name" value="MFS"/>
</dbReference>
<feature type="transmembrane region" description="Helical" evidence="9">
    <location>
        <begin position="452"/>
        <end position="471"/>
    </location>
</feature>
<proteinExistence type="predicted"/>
<keyword evidence="7" id="KW-0046">Antibiotic resistance</keyword>
<comment type="subcellular location">
    <subcellularLocation>
        <location evidence="1">Cell membrane</location>
        <topology evidence="1">Multi-pass membrane protein</topology>
    </subcellularLocation>
</comment>
<dbReference type="GO" id="GO:0005886">
    <property type="term" value="C:plasma membrane"/>
    <property type="evidence" value="ECO:0007669"/>
    <property type="project" value="UniProtKB-SubCell"/>
</dbReference>
<dbReference type="Pfam" id="PF07690">
    <property type="entry name" value="MFS_1"/>
    <property type="match status" value="1"/>
</dbReference>
<dbReference type="GO" id="GO:0046677">
    <property type="term" value="P:response to antibiotic"/>
    <property type="evidence" value="ECO:0007669"/>
    <property type="project" value="UniProtKB-KW"/>
</dbReference>
<keyword evidence="5 9" id="KW-1133">Transmembrane helix</keyword>
<evidence type="ECO:0000256" key="3">
    <source>
        <dbReference type="ARBA" id="ARBA00022475"/>
    </source>
</evidence>
<feature type="transmembrane region" description="Helical" evidence="9">
    <location>
        <begin position="214"/>
        <end position="234"/>
    </location>
</feature>
<dbReference type="PRINTS" id="PR01036">
    <property type="entry name" value="TCRTETB"/>
</dbReference>
<feature type="transmembrane region" description="Helical" evidence="9">
    <location>
        <begin position="348"/>
        <end position="368"/>
    </location>
</feature>
<feature type="domain" description="Major facilitator superfamily (MFS) profile" evidence="10">
    <location>
        <begin position="24"/>
        <end position="475"/>
    </location>
</feature>
<feature type="compositionally biased region" description="Low complexity" evidence="8">
    <location>
        <begin position="488"/>
        <end position="498"/>
    </location>
</feature>
<evidence type="ECO:0000256" key="6">
    <source>
        <dbReference type="ARBA" id="ARBA00023136"/>
    </source>
</evidence>
<dbReference type="InterPro" id="IPR020846">
    <property type="entry name" value="MFS_dom"/>
</dbReference>
<keyword evidence="2" id="KW-0813">Transport</keyword>
<evidence type="ECO:0000256" key="7">
    <source>
        <dbReference type="ARBA" id="ARBA00023251"/>
    </source>
</evidence>
<dbReference type="AlphaFoldDB" id="A0A4Y3QXF9"/>
<dbReference type="Gene3D" id="1.20.1250.20">
    <property type="entry name" value="MFS general substrate transporter like domains"/>
    <property type="match status" value="2"/>
</dbReference>
<organism evidence="11 12">
    <name type="scientific">Streptomyces cacaoi</name>
    <dbReference type="NCBI Taxonomy" id="1898"/>
    <lineage>
        <taxon>Bacteria</taxon>
        <taxon>Bacillati</taxon>
        <taxon>Actinomycetota</taxon>
        <taxon>Actinomycetes</taxon>
        <taxon>Kitasatosporales</taxon>
        <taxon>Streptomycetaceae</taxon>
        <taxon>Streptomyces</taxon>
    </lineage>
</organism>
<feature type="transmembrane region" description="Helical" evidence="9">
    <location>
        <begin position="415"/>
        <end position="432"/>
    </location>
</feature>
<dbReference type="InterPro" id="IPR004638">
    <property type="entry name" value="EmrB-like"/>
</dbReference>
<evidence type="ECO:0000313" key="12">
    <source>
        <dbReference type="Proteomes" id="UP000319210"/>
    </source>
</evidence>
<feature type="transmembrane region" description="Helical" evidence="9">
    <location>
        <begin position="246"/>
        <end position="264"/>
    </location>
</feature>
<feature type="transmembrane region" description="Helical" evidence="9">
    <location>
        <begin position="66"/>
        <end position="85"/>
    </location>
</feature>
<accession>A0A4Y3QXF9</accession>
<keyword evidence="3" id="KW-1003">Cell membrane</keyword>
<dbReference type="Proteomes" id="UP000319210">
    <property type="component" value="Unassembled WGS sequence"/>
</dbReference>
<name>A0A4Y3QXF9_STRCI</name>
<dbReference type="PANTHER" id="PTHR42718">
    <property type="entry name" value="MAJOR FACILITATOR SUPERFAMILY MULTIDRUG TRANSPORTER MFSC"/>
    <property type="match status" value="1"/>
</dbReference>
<evidence type="ECO:0000256" key="5">
    <source>
        <dbReference type="ARBA" id="ARBA00022989"/>
    </source>
</evidence>
<dbReference type="SUPFAM" id="SSF103473">
    <property type="entry name" value="MFS general substrate transporter"/>
    <property type="match status" value="1"/>
</dbReference>
<feature type="region of interest" description="Disordered" evidence="8">
    <location>
        <begin position="472"/>
        <end position="514"/>
    </location>
</feature>
<gene>
    <name evidence="11" type="ORF">SCA03_26260</name>
</gene>
<keyword evidence="12" id="KW-1185">Reference proteome</keyword>
<dbReference type="OrthoDB" id="9812221at2"/>
<evidence type="ECO:0000259" key="10">
    <source>
        <dbReference type="PROSITE" id="PS50850"/>
    </source>
</evidence>
<feature type="transmembrane region" description="Helical" evidence="9">
    <location>
        <begin position="176"/>
        <end position="194"/>
    </location>
</feature>
<sequence>MATEDGTGPPPSPTGALDPGLRRTAVALIVGALAVIFDTTIMSVALDDLSGRMHASLSAVQWVSTAYLLALATVMPAAGALQAVLGGRRLWIVSLGLFLLGSLLAATAWNLPSLIAFRVVQGLGGGTLTVLLFTLVMQAAEGRAVGRVMSLITVPTALGPVLGPVLGGVILHLGDWRWIFWCNVPFCVLGILLARRRLPADRPGPGPRARLDPVGMLLLSPGIALVVLALTRIADTTGPARTVQTVLPLAAGLALLAGYLAWALRRGPRALIDIRLFRHRSLASSTALVLLSGAALYGTMLLLPLYWQQVRGESALGAALLLVPQGVGTLISRALAGRCMDRFGARPVSVVAFVLTVASTVPFGLVTATTSNTLLMAVLFVRGVGLGAAMIAIMGAAFVGLAPGEIPQGASISRVAQQVGGSAGTALLLVVLQHTSAGARTPAALASGFGTAFWWSAGFAAAALPLSLLLPGRPGPPEGTRTGGTGTPGTTSTMSGEGTTSGAGTTSGTGATRA</sequence>
<dbReference type="PROSITE" id="PS50850">
    <property type="entry name" value="MFS"/>
    <property type="match status" value="1"/>
</dbReference>
<protein>
    <submittedName>
        <fullName evidence="11">MFS transporter</fullName>
    </submittedName>
</protein>
<feature type="transmembrane region" description="Helical" evidence="9">
    <location>
        <begin position="374"/>
        <end position="403"/>
    </location>
</feature>
<keyword evidence="6 9" id="KW-0472">Membrane</keyword>
<keyword evidence="4 9" id="KW-0812">Transmembrane</keyword>
<evidence type="ECO:0000256" key="9">
    <source>
        <dbReference type="SAM" id="Phobius"/>
    </source>
</evidence>
<reference evidence="11 12" key="1">
    <citation type="submission" date="2019-06" db="EMBL/GenBank/DDBJ databases">
        <title>Whole genome shotgun sequence of Streptomyces cacaoi subsp. cacaoi NBRC 12748.</title>
        <authorList>
            <person name="Hosoyama A."/>
            <person name="Uohara A."/>
            <person name="Ohji S."/>
            <person name="Ichikawa N."/>
        </authorList>
    </citation>
    <scope>NUCLEOTIDE SEQUENCE [LARGE SCALE GENOMIC DNA]</scope>
    <source>
        <strain evidence="11 12">NBRC 12748</strain>
    </source>
</reference>
<dbReference type="RefSeq" id="WP_086817742.1">
    <property type="nucleotide sequence ID" value="NZ_BJMM01000010.1"/>
</dbReference>
<feature type="transmembrane region" description="Helical" evidence="9">
    <location>
        <begin position="314"/>
        <end position="336"/>
    </location>
</feature>
<dbReference type="EMBL" id="BJMM01000010">
    <property type="protein sequence ID" value="GEB50075.1"/>
    <property type="molecule type" value="Genomic_DNA"/>
</dbReference>
<feature type="transmembrane region" description="Helical" evidence="9">
    <location>
        <begin position="285"/>
        <end position="308"/>
    </location>
</feature>
<feature type="transmembrane region" description="Helical" evidence="9">
    <location>
        <begin position="25"/>
        <end position="46"/>
    </location>
</feature>
<evidence type="ECO:0000256" key="8">
    <source>
        <dbReference type="SAM" id="MobiDB-lite"/>
    </source>
</evidence>
<dbReference type="InterPro" id="IPR036259">
    <property type="entry name" value="MFS_trans_sf"/>
</dbReference>
<evidence type="ECO:0000256" key="4">
    <source>
        <dbReference type="ARBA" id="ARBA00022692"/>
    </source>
</evidence>
<dbReference type="PANTHER" id="PTHR42718:SF46">
    <property type="entry name" value="BLR6921 PROTEIN"/>
    <property type="match status" value="1"/>
</dbReference>
<feature type="transmembrane region" description="Helical" evidence="9">
    <location>
        <begin position="148"/>
        <end position="170"/>
    </location>
</feature>
<dbReference type="GO" id="GO:0022857">
    <property type="term" value="F:transmembrane transporter activity"/>
    <property type="evidence" value="ECO:0007669"/>
    <property type="project" value="InterPro"/>
</dbReference>
<feature type="transmembrane region" description="Helical" evidence="9">
    <location>
        <begin position="90"/>
        <end position="109"/>
    </location>
</feature>
<evidence type="ECO:0000256" key="1">
    <source>
        <dbReference type="ARBA" id="ARBA00004651"/>
    </source>
</evidence>
<evidence type="ECO:0000256" key="2">
    <source>
        <dbReference type="ARBA" id="ARBA00022448"/>
    </source>
</evidence>
<dbReference type="NCBIfam" id="TIGR00711">
    <property type="entry name" value="efflux_EmrB"/>
    <property type="match status" value="1"/>
</dbReference>
<comment type="caution">
    <text evidence="11">The sequence shown here is derived from an EMBL/GenBank/DDBJ whole genome shotgun (WGS) entry which is preliminary data.</text>
</comment>
<evidence type="ECO:0000313" key="11">
    <source>
        <dbReference type="EMBL" id="GEB50075.1"/>
    </source>
</evidence>
<feature type="transmembrane region" description="Helical" evidence="9">
    <location>
        <begin position="115"/>
        <end position="136"/>
    </location>
</feature>